<protein>
    <submittedName>
        <fullName evidence="1">Uncharacterized protein</fullName>
    </submittedName>
</protein>
<organism evidence="1 2">
    <name type="scientific">Candidatus Phocaeicola faecigallinarum</name>
    <dbReference type="NCBI Taxonomy" id="2838732"/>
    <lineage>
        <taxon>Bacteria</taxon>
        <taxon>Pseudomonadati</taxon>
        <taxon>Bacteroidota</taxon>
        <taxon>Bacteroidia</taxon>
        <taxon>Bacteroidales</taxon>
        <taxon>Bacteroidaceae</taxon>
        <taxon>Phocaeicola</taxon>
    </lineage>
</organism>
<accession>A0A948WWT1</accession>
<proteinExistence type="predicted"/>
<dbReference type="Proteomes" id="UP000783796">
    <property type="component" value="Unassembled WGS sequence"/>
</dbReference>
<evidence type="ECO:0000313" key="1">
    <source>
        <dbReference type="EMBL" id="MBU3837944.1"/>
    </source>
</evidence>
<name>A0A948WWT1_9BACT</name>
<reference evidence="1" key="1">
    <citation type="journal article" date="2021" name="PeerJ">
        <title>Extensive microbial diversity within the chicken gut microbiome revealed by metagenomics and culture.</title>
        <authorList>
            <person name="Gilroy R."/>
            <person name="Ravi A."/>
            <person name="Getino M."/>
            <person name="Pursley I."/>
            <person name="Horton D.L."/>
            <person name="Alikhan N.F."/>
            <person name="Baker D."/>
            <person name="Gharbi K."/>
            <person name="Hall N."/>
            <person name="Watson M."/>
            <person name="Adriaenssens E.M."/>
            <person name="Foster-Nyarko E."/>
            <person name="Jarju S."/>
            <person name="Secka A."/>
            <person name="Antonio M."/>
            <person name="Oren A."/>
            <person name="Chaudhuri R.R."/>
            <person name="La Ragione R."/>
            <person name="Hildebrand F."/>
            <person name="Pallen M.J."/>
        </authorList>
    </citation>
    <scope>NUCLEOTIDE SEQUENCE</scope>
    <source>
        <strain evidence="1">G4-2901</strain>
    </source>
</reference>
<sequence>MDFRKRLLQRLSQDDIHEMCFLTQGTDNDSLKEELYTLISDEDVRVSYNALWVFTYFDLSNNKWLYAKHDELIDKAIAEKHEGKKRLLLTLLLRQPFECDTLRTDFIDFCFETIQSSHESCSNRALCMKLAYEQCRFFPELLSELSNCLEIISAESLSSGLKTARRNVMKKILKDVR</sequence>
<dbReference type="EMBL" id="JAHLFW010000057">
    <property type="protein sequence ID" value="MBU3837944.1"/>
    <property type="molecule type" value="Genomic_DNA"/>
</dbReference>
<reference evidence="1" key="2">
    <citation type="submission" date="2021-04" db="EMBL/GenBank/DDBJ databases">
        <authorList>
            <person name="Gilroy R."/>
        </authorList>
    </citation>
    <scope>NUCLEOTIDE SEQUENCE</scope>
    <source>
        <strain evidence="1">G4-2901</strain>
    </source>
</reference>
<gene>
    <name evidence="1" type="ORF">H9777_06450</name>
</gene>
<evidence type="ECO:0000313" key="2">
    <source>
        <dbReference type="Proteomes" id="UP000783796"/>
    </source>
</evidence>
<comment type="caution">
    <text evidence="1">The sequence shown here is derived from an EMBL/GenBank/DDBJ whole genome shotgun (WGS) entry which is preliminary data.</text>
</comment>
<dbReference type="AlphaFoldDB" id="A0A948WWT1"/>